<reference evidence="1 2" key="1">
    <citation type="journal article" date="2013" name="BMC Genomics">
        <title>Reconstruction of the lipid metabolism for the microalga Monoraphidium neglectum from its genome sequence reveals characteristics suitable for biofuel production.</title>
        <authorList>
            <person name="Bogen C."/>
            <person name="Al-Dilaimi A."/>
            <person name="Albersmeier A."/>
            <person name="Wichmann J."/>
            <person name="Grundmann M."/>
            <person name="Rupp O."/>
            <person name="Lauersen K.J."/>
            <person name="Blifernez-Klassen O."/>
            <person name="Kalinowski J."/>
            <person name="Goesmann A."/>
            <person name="Mussgnug J.H."/>
            <person name="Kruse O."/>
        </authorList>
    </citation>
    <scope>NUCLEOTIDE SEQUENCE [LARGE SCALE GENOMIC DNA]</scope>
    <source>
        <strain evidence="1 2">SAG 48.87</strain>
    </source>
</reference>
<evidence type="ECO:0000313" key="2">
    <source>
        <dbReference type="Proteomes" id="UP000054498"/>
    </source>
</evidence>
<evidence type="ECO:0000313" key="1">
    <source>
        <dbReference type="EMBL" id="KIY95284.1"/>
    </source>
</evidence>
<sequence length="279" mass="29219">MIGLGLTAVKLKVAANNGARVWINGALQQDFLKADNAFSYWTNTTDVKPGVLVAGQNIIAVSNTAGSQDTGFDLDLVYTASAPFAANKVGCKTFSLFSHLEAAAPFATRASKPTWKYFGGGKANPKGPWNQGTFDDSAWSQGAPPLGFGAAAGFNWTTALADNSAAVTKGRAAYFFRYKLCLSADVLASIGTPTLTVLSNDGAQIFVNKASVFNDFTKDHAPTYWNTVKLLTKKKLLVAGTNIIAAKVSNAAGSTDSGFDLDITYLSHAPLAASPSVCA</sequence>
<protein>
    <submittedName>
        <fullName evidence="1">Uncharacterized protein</fullName>
    </submittedName>
</protein>
<accession>A0A0D2LUF4</accession>
<dbReference type="Proteomes" id="UP000054498">
    <property type="component" value="Unassembled WGS sequence"/>
</dbReference>
<gene>
    <name evidence="1" type="ORF">MNEG_12679</name>
</gene>
<dbReference type="AlphaFoldDB" id="A0A0D2LUF4"/>
<name>A0A0D2LUF4_9CHLO</name>
<organism evidence="1 2">
    <name type="scientific">Monoraphidium neglectum</name>
    <dbReference type="NCBI Taxonomy" id="145388"/>
    <lineage>
        <taxon>Eukaryota</taxon>
        <taxon>Viridiplantae</taxon>
        <taxon>Chlorophyta</taxon>
        <taxon>core chlorophytes</taxon>
        <taxon>Chlorophyceae</taxon>
        <taxon>CS clade</taxon>
        <taxon>Sphaeropleales</taxon>
        <taxon>Selenastraceae</taxon>
        <taxon>Monoraphidium</taxon>
    </lineage>
</organism>
<dbReference type="GeneID" id="25730065"/>
<dbReference type="EMBL" id="KK103590">
    <property type="protein sequence ID" value="KIY95284.1"/>
    <property type="molecule type" value="Genomic_DNA"/>
</dbReference>
<keyword evidence="2" id="KW-1185">Reference proteome</keyword>
<dbReference type="RefSeq" id="XP_013894304.1">
    <property type="nucleotide sequence ID" value="XM_014038850.1"/>
</dbReference>
<dbReference type="Gene3D" id="2.60.120.260">
    <property type="entry name" value="Galactose-binding domain-like"/>
    <property type="match status" value="2"/>
</dbReference>
<dbReference type="KEGG" id="mng:MNEG_12679"/>
<proteinExistence type="predicted"/>